<comment type="caution">
    <text evidence="1">The sequence shown here is derived from an EMBL/GenBank/DDBJ whole genome shotgun (WGS) entry which is preliminary data.</text>
</comment>
<evidence type="ECO:0000313" key="1">
    <source>
        <dbReference type="EMBL" id="RTQ47816.1"/>
    </source>
</evidence>
<protein>
    <submittedName>
        <fullName evidence="1">Uncharacterized protein</fullName>
    </submittedName>
</protein>
<dbReference type="AlphaFoldDB" id="A0A431U007"/>
<proteinExistence type="predicted"/>
<dbReference type="OrthoDB" id="2677707at2"/>
<gene>
    <name evidence="1" type="ORF">EJV47_18015</name>
</gene>
<dbReference type="RefSeq" id="WP_126694574.1">
    <property type="nucleotide sequence ID" value="NZ_RXOF01000011.1"/>
</dbReference>
<keyword evidence="2" id="KW-1185">Reference proteome</keyword>
<accession>A0A431U007</accession>
<organism evidence="1 2">
    <name type="scientific">Hymenobacter gummosus</name>
    <dbReference type="NCBI Taxonomy" id="1776032"/>
    <lineage>
        <taxon>Bacteria</taxon>
        <taxon>Pseudomonadati</taxon>
        <taxon>Bacteroidota</taxon>
        <taxon>Cytophagia</taxon>
        <taxon>Cytophagales</taxon>
        <taxon>Hymenobacteraceae</taxon>
        <taxon>Hymenobacter</taxon>
    </lineage>
</organism>
<sequence>MYGLTDKTGWEDLELFHENGQRIGGVCLNAKRYLRAHLPDLQADPTEREFAQAIQRYLADTVCHYWFYYDEPGSEDFYEVPYDAPRNASGIKPRFADIWHPDERVGLSTVQEAVREFARAFLGIENCEVEVTDAEPLETAIATFKEHERLFGGANPVEIHFADNVVAELAEAWGTTQEQALAKLKASL</sequence>
<dbReference type="EMBL" id="RXOF01000011">
    <property type="protein sequence ID" value="RTQ47816.1"/>
    <property type="molecule type" value="Genomic_DNA"/>
</dbReference>
<reference evidence="1 2" key="1">
    <citation type="submission" date="2018-12" db="EMBL/GenBank/DDBJ databases">
        <title>Hymenobacter gummosus sp. nov., isolated from a spring.</title>
        <authorList>
            <person name="Nie L."/>
        </authorList>
    </citation>
    <scope>NUCLEOTIDE SEQUENCE [LARGE SCALE GENOMIC DNA]</scope>
    <source>
        <strain evidence="1 2">KCTC 52166</strain>
    </source>
</reference>
<evidence type="ECO:0000313" key="2">
    <source>
        <dbReference type="Proteomes" id="UP000282184"/>
    </source>
</evidence>
<name>A0A431U007_9BACT</name>
<dbReference type="Proteomes" id="UP000282184">
    <property type="component" value="Unassembled WGS sequence"/>
</dbReference>